<sequence length="77" mass="8772">MKKSERMREMAETTFFVKEAISAGPVQTLEAMLTEMDGIERALIDVEDGEVKIQFDETKVSEERIAITLQQHGFHIS</sequence>
<accession>A0ABV5W9I2</accession>
<evidence type="ECO:0000313" key="2">
    <source>
        <dbReference type="Proteomes" id="UP001589609"/>
    </source>
</evidence>
<dbReference type="InterPro" id="IPR036163">
    <property type="entry name" value="HMA_dom_sf"/>
</dbReference>
<dbReference type="EMBL" id="JBHMAF010000003">
    <property type="protein sequence ID" value="MFB9757046.1"/>
    <property type="molecule type" value="Genomic_DNA"/>
</dbReference>
<evidence type="ECO:0000313" key="1">
    <source>
        <dbReference type="EMBL" id="MFB9757046.1"/>
    </source>
</evidence>
<protein>
    <submittedName>
        <fullName evidence="1">Heavy-metal-associated domain-containing protein</fullName>
    </submittedName>
</protein>
<dbReference type="Proteomes" id="UP001589609">
    <property type="component" value="Unassembled WGS sequence"/>
</dbReference>
<comment type="caution">
    <text evidence="1">The sequence shown here is derived from an EMBL/GenBank/DDBJ whole genome shotgun (WGS) entry which is preliminary data.</text>
</comment>
<organism evidence="1 2">
    <name type="scientific">Ectobacillus funiculus</name>
    <dbReference type="NCBI Taxonomy" id="137993"/>
    <lineage>
        <taxon>Bacteria</taxon>
        <taxon>Bacillati</taxon>
        <taxon>Bacillota</taxon>
        <taxon>Bacilli</taxon>
        <taxon>Bacillales</taxon>
        <taxon>Bacillaceae</taxon>
        <taxon>Ectobacillus</taxon>
    </lineage>
</organism>
<dbReference type="Gene3D" id="3.30.70.100">
    <property type="match status" value="1"/>
</dbReference>
<dbReference type="SUPFAM" id="SSF55008">
    <property type="entry name" value="HMA, heavy metal-associated domain"/>
    <property type="match status" value="1"/>
</dbReference>
<reference evidence="1 2" key="1">
    <citation type="submission" date="2024-09" db="EMBL/GenBank/DDBJ databases">
        <authorList>
            <person name="Sun Q."/>
            <person name="Mori K."/>
        </authorList>
    </citation>
    <scope>NUCLEOTIDE SEQUENCE [LARGE SCALE GENOMIC DNA]</scope>
    <source>
        <strain evidence="1 2">JCM 11201</strain>
    </source>
</reference>
<proteinExistence type="predicted"/>
<keyword evidence="2" id="KW-1185">Reference proteome</keyword>
<gene>
    <name evidence="1" type="ORF">ACFFMS_00550</name>
</gene>
<name>A0ABV5W9I2_9BACI</name>